<evidence type="ECO:0000313" key="3">
    <source>
        <dbReference type="Proteomes" id="UP000299102"/>
    </source>
</evidence>
<feature type="region of interest" description="Disordered" evidence="1">
    <location>
        <begin position="726"/>
        <end position="844"/>
    </location>
</feature>
<organism evidence="2 3">
    <name type="scientific">Eumeta variegata</name>
    <name type="common">Bagworm moth</name>
    <name type="synonym">Eumeta japonica</name>
    <dbReference type="NCBI Taxonomy" id="151549"/>
    <lineage>
        <taxon>Eukaryota</taxon>
        <taxon>Metazoa</taxon>
        <taxon>Ecdysozoa</taxon>
        <taxon>Arthropoda</taxon>
        <taxon>Hexapoda</taxon>
        <taxon>Insecta</taxon>
        <taxon>Pterygota</taxon>
        <taxon>Neoptera</taxon>
        <taxon>Endopterygota</taxon>
        <taxon>Lepidoptera</taxon>
        <taxon>Glossata</taxon>
        <taxon>Ditrysia</taxon>
        <taxon>Tineoidea</taxon>
        <taxon>Psychidae</taxon>
        <taxon>Oiketicinae</taxon>
        <taxon>Eumeta</taxon>
    </lineage>
</organism>
<feature type="compositionally biased region" description="Basic and acidic residues" evidence="1">
    <location>
        <begin position="774"/>
        <end position="785"/>
    </location>
</feature>
<feature type="compositionally biased region" description="Polar residues" evidence="1">
    <location>
        <begin position="764"/>
        <end position="773"/>
    </location>
</feature>
<evidence type="ECO:0000256" key="1">
    <source>
        <dbReference type="SAM" id="MobiDB-lite"/>
    </source>
</evidence>
<feature type="region of interest" description="Disordered" evidence="1">
    <location>
        <begin position="620"/>
        <end position="656"/>
    </location>
</feature>
<feature type="compositionally biased region" description="Basic and acidic residues" evidence="1">
    <location>
        <begin position="644"/>
        <end position="656"/>
    </location>
</feature>
<name>A0A4C1WEC7_EUMVA</name>
<protein>
    <submittedName>
        <fullName evidence="2">Uncharacterized protein</fullName>
    </submittedName>
</protein>
<sequence length="935" mass="105109">MTGSGIETKVRTGIERGRDRVHHPPYKNADLCAARYVPTSTYPSPEIYAALVRNGLFAQRSGGAPAPARRVAASFQNCVVIERRRFTSKSHKWMIFKKGTFISIPQPPDQVSPADLHANNVKGGDHVRVCTRWTRNTWNYKSELHRPVPIRVSGEFLVDFKATAKIVKKNQRHEYCLDLNQFDIPTRPVLFCPVRLVYDTQALVMPGDEARPAQVYYFNTSNHVPNSIVTSPFSYGNNYQIASQQVGQSVAMPNAFSEMPDNDRSTTNMNHSSAILNMNVLSDTFGSCNPIQNFQRDTGEVRIRQDNPTNSFSILPPTNHQPGQIYFVQKVQQNCVQRNVVAQSALSDDAPHQRVVQPVVLGQEVQKEAQVSRGTGQQVEKHKLKPQQNFMQRHLSGQKIVKQNVQSQGMVQANFVHPSVTQQNLYQKSMLQQRTSLMTPRQKTPEQVCPSPTVVLPLQSSCISNRHQIIMNPKKSDQENTCATTQAIKLKNLPPWVAKQMGLEPDNDDAQKVPETMNPYITVDSEEIKRLDKKKAPKFDVGSQVNAENLKETENKPVRKRGIDSEDGCNTASKHAFIEAEAIKIVNLTNDATSYDLLRTYLKKPEMAKNSNFYREVQKHAISENGTTNERLKNDEITSTTLLEESKGRESDHKADVRYRTRKASVVCRVTNSTCVDVRSGEPLRNDISKAEASERQNDDAISCLSVDTVKRSNATERVECKIEKQDGTENGDEQETRTNVKGKRSCVRNRIKKAAKTSDRKGSISQTKTANRSMEKDRTGDAKRRNIRKNVSKQGDFFKRTTRRSSKLQVDDNANAVNGEFPNFNENVTGSDSRIGPPDGSTDKEERYVLTHVIEGIVIQESNYPFPITPKILSNFFPNMERNGIYIGTELDSKAEPGLKSKTRTVSGWWLSERSVEINDEIFDVHASGAAGKS</sequence>
<comment type="caution">
    <text evidence="2">The sequence shown here is derived from an EMBL/GenBank/DDBJ whole genome shotgun (WGS) entry which is preliminary data.</text>
</comment>
<proteinExistence type="predicted"/>
<dbReference type="Proteomes" id="UP000299102">
    <property type="component" value="Unassembled WGS sequence"/>
</dbReference>
<accession>A0A4C1WEC7</accession>
<evidence type="ECO:0000313" key="2">
    <source>
        <dbReference type="EMBL" id="GBP49230.1"/>
    </source>
</evidence>
<dbReference type="AlphaFoldDB" id="A0A4C1WEC7"/>
<dbReference type="EMBL" id="BGZK01000540">
    <property type="protein sequence ID" value="GBP49230.1"/>
    <property type="molecule type" value="Genomic_DNA"/>
</dbReference>
<reference evidence="2 3" key="1">
    <citation type="journal article" date="2019" name="Commun. Biol.">
        <title>The bagworm genome reveals a unique fibroin gene that provides high tensile strength.</title>
        <authorList>
            <person name="Kono N."/>
            <person name="Nakamura H."/>
            <person name="Ohtoshi R."/>
            <person name="Tomita M."/>
            <person name="Numata K."/>
            <person name="Arakawa K."/>
        </authorList>
    </citation>
    <scope>NUCLEOTIDE SEQUENCE [LARGE SCALE GENOMIC DNA]</scope>
</reference>
<gene>
    <name evidence="2" type="ORF">EVAR_96538_1</name>
</gene>
<feature type="compositionally biased region" description="Basic residues" evidence="1">
    <location>
        <begin position="741"/>
        <end position="756"/>
    </location>
</feature>
<keyword evidence="3" id="KW-1185">Reference proteome</keyword>
<dbReference type="OrthoDB" id="10004495at2759"/>